<sequence>MEHVLLALWETEAEWEARIRGMFGFFDASGRGHLDHEQIEAGLSALHLPPEGGDGKGDYARELLRHRRRAQRMHPAEEMLMRNLSNDSQCDDHR</sequence>
<dbReference type="Proteomes" id="UP000729402">
    <property type="component" value="Unassembled WGS sequence"/>
</dbReference>
<evidence type="ECO:0000313" key="3">
    <source>
        <dbReference type="Proteomes" id="UP000729402"/>
    </source>
</evidence>
<evidence type="ECO:0008006" key="4">
    <source>
        <dbReference type="Google" id="ProtNLM"/>
    </source>
</evidence>
<organism evidence="2 3">
    <name type="scientific">Zizania palustris</name>
    <name type="common">Northern wild rice</name>
    <dbReference type="NCBI Taxonomy" id="103762"/>
    <lineage>
        <taxon>Eukaryota</taxon>
        <taxon>Viridiplantae</taxon>
        <taxon>Streptophyta</taxon>
        <taxon>Embryophyta</taxon>
        <taxon>Tracheophyta</taxon>
        <taxon>Spermatophyta</taxon>
        <taxon>Magnoliopsida</taxon>
        <taxon>Liliopsida</taxon>
        <taxon>Poales</taxon>
        <taxon>Poaceae</taxon>
        <taxon>BOP clade</taxon>
        <taxon>Oryzoideae</taxon>
        <taxon>Oryzeae</taxon>
        <taxon>Zizaniinae</taxon>
        <taxon>Zizania</taxon>
    </lineage>
</organism>
<evidence type="ECO:0000256" key="1">
    <source>
        <dbReference type="SAM" id="MobiDB-lite"/>
    </source>
</evidence>
<keyword evidence="3" id="KW-1185">Reference proteome</keyword>
<name>A0A8J5VWU7_ZIZPA</name>
<dbReference type="EMBL" id="JAAALK010000286">
    <property type="protein sequence ID" value="KAG8062193.1"/>
    <property type="molecule type" value="Genomic_DNA"/>
</dbReference>
<dbReference type="AlphaFoldDB" id="A0A8J5VWU7"/>
<feature type="region of interest" description="Disordered" evidence="1">
    <location>
        <begin position="70"/>
        <end position="94"/>
    </location>
</feature>
<accession>A0A8J5VWU7</accession>
<proteinExistence type="predicted"/>
<evidence type="ECO:0000313" key="2">
    <source>
        <dbReference type="EMBL" id="KAG8062193.1"/>
    </source>
</evidence>
<gene>
    <name evidence="2" type="ORF">GUJ93_ZPchr0003g17705</name>
</gene>
<protein>
    <recommendedName>
        <fullName evidence="4">EF-hand domain-containing protein</fullName>
    </recommendedName>
</protein>
<comment type="caution">
    <text evidence="2">The sequence shown here is derived from an EMBL/GenBank/DDBJ whole genome shotgun (WGS) entry which is preliminary data.</text>
</comment>
<reference evidence="2" key="1">
    <citation type="journal article" date="2021" name="bioRxiv">
        <title>Whole Genome Assembly and Annotation of Northern Wild Rice, Zizania palustris L., Supports a Whole Genome Duplication in the Zizania Genus.</title>
        <authorList>
            <person name="Haas M."/>
            <person name="Kono T."/>
            <person name="Macchietto M."/>
            <person name="Millas R."/>
            <person name="McGilp L."/>
            <person name="Shao M."/>
            <person name="Duquette J."/>
            <person name="Hirsch C.N."/>
            <person name="Kimball J."/>
        </authorList>
    </citation>
    <scope>NUCLEOTIDE SEQUENCE</scope>
    <source>
        <tissue evidence="2">Fresh leaf tissue</tissue>
    </source>
</reference>
<reference evidence="2" key="2">
    <citation type="submission" date="2021-02" db="EMBL/GenBank/DDBJ databases">
        <authorList>
            <person name="Kimball J.A."/>
            <person name="Haas M.W."/>
            <person name="Macchietto M."/>
            <person name="Kono T."/>
            <person name="Duquette J."/>
            <person name="Shao M."/>
        </authorList>
    </citation>
    <scope>NUCLEOTIDE SEQUENCE</scope>
    <source>
        <tissue evidence="2">Fresh leaf tissue</tissue>
    </source>
</reference>
<dbReference type="OrthoDB" id="270584at2759"/>